<evidence type="ECO:0000256" key="1">
    <source>
        <dbReference type="ARBA" id="ARBA00004395"/>
    </source>
</evidence>
<feature type="region of interest" description="Disordered" evidence="9">
    <location>
        <begin position="867"/>
        <end position="935"/>
    </location>
</feature>
<dbReference type="Pfam" id="PF06148">
    <property type="entry name" value="COG2_N"/>
    <property type="match status" value="1"/>
</dbReference>
<proteinExistence type="inferred from homology"/>
<evidence type="ECO:0000259" key="10">
    <source>
        <dbReference type="Pfam" id="PF06148"/>
    </source>
</evidence>
<dbReference type="InterPro" id="IPR009316">
    <property type="entry name" value="COG2"/>
</dbReference>
<accession>A0AAN6GWH8</accession>
<evidence type="ECO:0000256" key="4">
    <source>
        <dbReference type="ARBA" id="ARBA00022448"/>
    </source>
</evidence>
<evidence type="ECO:0000313" key="13">
    <source>
        <dbReference type="Proteomes" id="UP001176517"/>
    </source>
</evidence>
<dbReference type="InterPro" id="IPR024603">
    <property type="entry name" value="COG_complex_COG2_C"/>
</dbReference>
<gene>
    <name evidence="12" type="ORF">OC846_000709</name>
</gene>
<dbReference type="GO" id="GO:0007030">
    <property type="term" value="P:Golgi organization"/>
    <property type="evidence" value="ECO:0007669"/>
    <property type="project" value="InterPro"/>
</dbReference>
<feature type="domain" description="COG complex component COG2 C-terminal" evidence="11">
    <location>
        <begin position="769"/>
        <end position="1153"/>
    </location>
</feature>
<keyword evidence="7" id="KW-0472">Membrane</keyword>
<dbReference type="PANTHER" id="PTHR12961">
    <property type="entry name" value="CONSERVED OLIGOMERIC GOLGI COMPLEX COMPONENT 2"/>
    <property type="match status" value="1"/>
</dbReference>
<evidence type="ECO:0000256" key="7">
    <source>
        <dbReference type="ARBA" id="ARBA00023136"/>
    </source>
</evidence>
<keyword evidence="4" id="KW-0813">Transport</keyword>
<comment type="subcellular location">
    <subcellularLocation>
        <location evidence="1">Golgi apparatus membrane</location>
        <topology evidence="1">Peripheral membrane protein</topology>
    </subcellularLocation>
</comment>
<feature type="region of interest" description="Disordered" evidence="9">
    <location>
        <begin position="229"/>
        <end position="280"/>
    </location>
</feature>
<evidence type="ECO:0000259" key="11">
    <source>
        <dbReference type="Pfam" id="PF12022"/>
    </source>
</evidence>
<dbReference type="InterPro" id="IPR024602">
    <property type="entry name" value="COG_su2_N"/>
</dbReference>
<dbReference type="AlphaFoldDB" id="A0AAN6GWH8"/>
<dbReference type="Pfam" id="PF12022">
    <property type="entry name" value="COG2_C"/>
    <property type="match status" value="1"/>
</dbReference>
<feature type="compositionally biased region" description="Basic and acidic residues" evidence="9">
    <location>
        <begin position="1"/>
        <end position="17"/>
    </location>
</feature>
<dbReference type="GO" id="GO:0017119">
    <property type="term" value="C:Golgi transport complex"/>
    <property type="evidence" value="ECO:0007669"/>
    <property type="project" value="TreeGrafter"/>
</dbReference>
<reference evidence="12" key="1">
    <citation type="journal article" date="2023" name="PhytoFront">
        <title>Draft Genome Resources of Seven Strains of Tilletia horrida, Causal Agent of Kernel Smut of Rice.</title>
        <authorList>
            <person name="Khanal S."/>
            <person name="Antony Babu S."/>
            <person name="Zhou X.G."/>
        </authorList>
    </citation>
    <scope>NUCLEOTIDE SEQUENCE</scope>
    <source>
        <strain evidence="12">TX6</strain>
    </source>
</reference>
<feature type="compositionally biased region" description="Low complexity" evidence="9">
    <location>
        <begin position="330"/>
        <end position="346"/>
    </location>
</feature>
<comment type="caution">
    <text evidence="12">The sequence shown here is derived from an EMBL/GenBank/DDBJ whole genome shotgun (WGS) entry which is preliminary data.</text>
</comment>
<feature type="domain" description="Conserved oligomeric Golgi complex subunit 2 N-terminal" evidence="10">
    <location>
        <begin position="70"/>
        <end position="122"/>
    </location>
</feature>
<organism evidence="12 13">
    <name type="scientific">Tilletia horrida</name>
    <dbReference type="NCBI Taxonomy" id="155126"/>
    <lineage>
        <taxon>Eukaryota</taxon>
        <taxon>Fungi</taxon>
        <taxon>Dikarya</taxon>
        <taxon>Basidiomycota</taxon>
        <taxon>Ustilaginomycotina</taxon>
        <taxon>Exobasidiomycetes</taxon>
        <taxon>Tilletiales</taxon>
        <taxon>Tilletiaceae</taxon>
        <taxon>Tilletia</taxon>
    </lineage>
</organism>
<evidence type="ECO:0000256" key="6">
    <source>
        <dbReference type="ARBA" id="ARBA00023034"/>
    </source>
</evidence>
<evidence type="ECO:0000256" key="8">
    <source>
        <dbReference type="ARBA" id="ARBA00031344"/>
    </source>
</evidence>
<evidence type="ECO:0000256" key="3">
    <source>
        <dbReference type="ARBA" id="ARBA00020977"/>
    </source>
</evidence>
<feature type="compositionally biased region" description="Polar residues" evidence="9">
    <location>
        <begin position="909"/>
        <end position="934"/>
    </location>
</feature>
<feature type="compositionally biased region" description="Low complexity" evidence="9">
    <location>
        <begin position="888"/>
        <end position="900"/>
    </location>
</feature>
<dbReference type="GO" id="GO:0006891">
    <property type="term" value="P:intra-Golgi vesicle-mediated transport"/>
    <property type="evidence" value="ECO:0007669"/>
    <property type="project" value="TreeGrafter"/>
</dbReference>
<keyword evidence="13" id="KW-1185">Reference proteome</keyword>
<feature type="region of interest" description="Disordered" evidence="9">
    <location>
        <begin position="1"/>
        <end position="22"/>
    </location>
</feature>
<evidence type="ECO:0000256" key="5">
    <source>
        <dbReference type="ARBA" id="ARBA00022927"/>
    </source>
</evidence>
<protein>
    <recommendedName>
        <fullName evidence="3">Conserved oligomeric Golgi complex subunit 2</fullName>
    </recommendedName>
    <alternativeName>
        <fullName evidence="8">Component of oligomeric Golgi complex 2</fullName>
    </alternativeName>
</protein>
<dbReference type="GO" id="GO:0000139">
    <property type="term" value="C:Golgi membrane"/>
    <property type="evidence" value="ECO:0007669"/>
    <property type="project" value="UniProtKB-SubCell"/>
</dbReference>
<dbReference type="GO" id="GO:0015031">
    <property type="term" value="P:protein transport"/>
    <property type="evidence" value="ECO:0007669"/>
    <property type="project" value="UniProtKB-KW"/>
</dbReference>
<feature type="compositionally biased region" description="Gly residues" evidence="9">
    <location>
        <begin position="229"/>
        <end position="239"/>
    </location>
</feature>
<feature type="region of interest" description="Disordered" evidence="9">
    <location>
        <begin position="322"/>
        <end position="374"/>
    </location>
</feature>
<feature type="compositionally biased region" description="Basic and acidic residues" evidence="9">
    <location>
        <begin position="1180"/>
        <end position="1190"/>
    </location>
</feature>
<dbReference type="Proteomes" id="UP001176517">
    <property type="component" value="Unassembled WGS sequence"/>
</dbReference>
<dbReference type="EMBL" id="JAPDMZ010000008">
    <property type="protein sequence ID" value="KAK0557062.1"/>
    <property type="molecule type" value="Genomic_DNA"/>
</dbReference>
<comment type="similarity">
    <text evidence="2">Belongs to the COG2 family.</text>
</comment>
<feature type="compositionally biased region" description="Low complexity" evidence="9">
    <location>
        <begin position="1150"/>
        <end position="1179"/>
    </location>
</feature>
<evidence type="ECO:0000256" key="2">
    <source>
        <dbReference type="ARBA" id="ARBA00007603"/>
    </source>
</evidence>
<evidence type="ECO:0000313" key="12">
    <source>
        <dbReference type="EMBL" id="KAK0557062.1"/>
    </source>
</evidence>
<feature type="compositionally biased region" description="Basic and acidic residues" evidence="9">
    <location>
        <begin position="242"/>
        <end position="252"/>
    </location>
</feature>
<keyword evidence="5" id="KW-0653">Protein transport</keyword>
<keyword evidence="6" id="KW-0333">Golgi apparatus</keyword>
<name>A0AAN6GWH8_9BASI</name>
<evidence type="ECO:0000256" key="9">
    <source>
        <dbReference type="SAM" id="MobiDB-lite"/>
    </source>
</evidence>
<sequence>MEEVGADSKRGHRRAEGEFQAGGSSFSSLDGIIAPFASLELAPLSLSDPHPLLLEQQASQTIGSGGASVADFDPDEFLCSRATGTKLNDIVAELETHHEEVQSHLLSLIQSHASEFRNLGDAVQQEAGTIDLLGVSHSRNSIDLRRRVSGGAVPVLNSTGAEQRAGLFHVRQIIEQTRDKLAAVRAEVDAVMEERKLCSQIQFQLALLLALHQSILRLETLLGLQGPGQITGGSGGPGASNGEDREPDKFDFRSIIGDLSCPNDEAGLSQDETGDDGDAYGKTSDLLELFSRTAEDILGDAAALEEDEQTYDFLLASSSLLPPAPPTPGAPGLLSPTARRQSLAPAARRRSSAQSNQHPGALSRRVSSYYGNGPASPEQAFSTLTLRQPDIENVPERIGKALEEMQVLISLIRRALDQGLRNFVAARSKQLNGISMAVQEDLKLVLSKLLGPESLILTPIQTLDAAQEGALTKGGEHGQEDGTLQGSETLESWSSVKLSGKQASSDDEEAPVEMSAEVRKLLIPKRRAEQASWLRLVFGSYRALDTLILTSITATATVQSVEGAIPPAALACRQDLEQTLRSGMLSQWVTKSIRSSQYTLLIKSSSEPGYSARDVRIQSQKNAFPAPLEGTAQIQSLSISPSELSAMAKNSAEYEADSQTSEALRMLYNEILRFLSEDVRDLINVGTSDDAAREPGSWTIDAFGTAWDEISRAVLDELGNVIFFVGRPNSFQQNYLLTARFLQFVAQLCPTRATLVKLHEHTGFVAFQKRWQLSVYFRIRLRHILSALETGLSQGLAPVELAHSTASDGVQCAQLQAFQATLEAFSTAWQKDVHLRPLAAREWTLSLQIVSRFKTWLEHEVLNENSTLNQQGSSGDGINGGSHRRTPSASNSWLANSNSNHGPGRESPYSRSRTNSPALGAGTNNKGPGASQQQEEMEHLRLLRWTWIASDVAWLDGQLWQVFEGLVSPAVKSALAVDVDGQNAPEADGVLADMRDALQNALSYRRGFVAVLGRNIVSSLRQSCATAFEALNRSGAITRQYRATASNAANSGPVPSHAFVGQVISPLTEYFCTEQDSNSKPQCRSSPSAEALTRLDVETRTGWAQDVVDDLVDRYANALFTMNKTLESLRRLKRGSTTLGFGSLFGVSSSQQQQLQQQQQEQTLSDGNGPSGAGASSSDPESRRTRKQMEADVAALKAGLEQLCGVGHGLILEGRVPWERLMRAAAGETEGS</sequence>
<feature type="region of interest" description="Disordered" evidence="9">
    <location>
        <begin position="1150"/>
        <end position="1190"/>
    </location>
</feature>
<dbReference type="PANTHER" id="PTHR12961:SF0">
    <property type="entry name" value="CONSERVED OLIGOMERIC GOLGI COMPLEX SUBUNIT 2"/>
    <property type="match status" value="1"/>
</dbReference>